<feature type="region of interest" description="Disordered" evidence="1">
    <location>
        <begin position="1"/>
        <end position="27"/>
    </location>
</feature>
<dbReference type="Proteomes" id="UP000029120">
    <property type="component" value="Chromosome 8"/>
</dbReference>
<gene>
    <name evidence="2" type="ordered locus">AALP_Aa8g476400</name>
</gene>
<sequence>MPDKLEEEEEIEEEEESEEEEDEEEKIELHYGSVTVKNAPAGANYRFQKQTDFQPQAVASWTQPNQTPPQSSTPQNNASLFQVSHNLEFQGGGSFSLGSSGVCYKSGRII</sequence>
<accession>A0A087GE29</accession>
<evidence type="ECO:0000313" key="2">
    <source>
        <dbReference type="EMBL" id="KFK28131.1"/>
    </source>
</evidence>
<reference evidence="3" key="1">
    <citation type="journal article" date="2015" name="Nat. Plants">
        <title>Genome expansion of Arabis alpina linked with retrotransposition and reduced symmetric DNA methylation.</title>
        <authorList>
            <person name="Willing E.M."/>
            <person name="Rawat V."/>
            <person name="Mandakova T."/>
            <person name="Maumus F."/>
            <person name="James G.V."/>
            <person name="Nordstroem K.J."/>
            <person name="Becker C."/>
            <person name="Warthmann N."/>
            <person name="Chica C."/>
            <person name="Szarzynska B."/>
            <person name="Zytnicki M."/>
            <person name="Albani M.C."/>
            <person name="Kiefer C."/>
            <person name="Bergonzi S."/>
            <person name="Castaings L."/>
            <person name="Mateos J.L."/>
            <person name="Berns M.C."/>
            <person name="Bujdoso N."/>
            <person name="Piofczyk T."/>
            <person name="de Lorenzo L."/>
            <person name="Barrero-Sicilia C."/>
            <person name="Mateos I."/>
            <person name="Piednoel M."/>
            <person name="Hagmann J."/>
            <person name="Chen-Min-Tao R."/>
            <person name="Iglesias-Fernandez R."/>
            <person name="Schuster S.C."/>
            <person name="Alonso-Blanco C."/>
            <person name="Roudier F."/>
            <person name="Carbonero P."/>
            <person name="Paz-Ares J."/>
            <person name="Davis S.J."/>
            <person name="Pecinka A."/>
            <person name="Quesneville H."/>
            <person name="Colot V."/>
            <person name="Lysak M.A."/>
            <person name="Weigel D."/>
            <person name="Coupland G."/>
            <person name="Schneeberger K."/>
        </authorList>
    </citation>
    <scope>NUCLEOTIDE SEQUENCE [LARGE SCALE GENOMIC DNA]</scope>
    <source>
        <strain evidence="3">cv. Pajares</strain>
    </source>
</reference>
<dbReference type="EMBL" id="CM002876">
    <property type="protein sequence ID" value="KFK28131.1"/>
    <property type="molecule type" value="Genomic_DNA"/>
</dbReference>
<protein>
    <submittedName>
        <fullName evidence="2">Uncharacterized protein</fullName>
    </submittedName>
</protein>
<feature type="compositionally biased region" description="Acidic residues" evidence="1">
    <location>
        <begin position="1"/>
        <end position="26"/>
    </location>
</feature>
<dbReference type="AlphaFoldDB" id="A0A087GE29"/>
<organism evidence="2 3">
    <name type="scientific">Arabis alpina</name>
    <name type="common">Alpine rock-cress</name>
    <dbReference type="NCBI Taxonomy" id="50452"/>
    <lineage>
        <taxon>Eukaryota</taxon>
        <taxon>Viridiplantae</taxon>
        <taxon>Streptophyta</taxon>
        <taxon>Embryophyta</taxon>
        <taxon>Tracheophyta</taxon>
        <taxon>Spermatophyta</taxon>
        <taxon>Magnoliopsida</taxon>
        <taxon>eudicotyledons</taxon>
        <taxon>Gunneridae</taxon>
        <taxon>Pentapetalae</taxon>
        <taxon>rosids</taxon>
        <taxon>malvids</taxon>
        <taxon>Brassicales</taxon>
        <taxon>Brassicaceae</taxon>
        <taxon>Arabideae</taxon>
        <taxon>Arabis</taxon>
    </lineage>
</organism>
<evidence type="ECO:0000256" key="1">
    <source>
        <dbReference type="SAM" id="MobiDB-lite"/>
    </source>
</evidence>
<proteinExistence type="predicted"/>
<keyword evidence="3" id="KW-1185">Reference proteome</keyword>
<name>A0A087GE29_ARAAL</name>
<dbReference type="Gramene" id="KFK28131">
    <property type="protein sequence ID" value="KFK28131"/>
    <property type="gene ID" value="AALP_AA8G476400"/>
</dbReference>
<evidence type="ECO:0000313" key="3">
    <source>
        <dbReference type="Proteomes" id="UP000029120"/>
    </source>
</evidence>